<proteinExistence type="predicted"/>
<accession>A0A6A1UEJ7</accession>
<dbReference type="Proteomes" id="UP000516437">
    <property type="component" value="Unassembled WGS sequence"/>
</dbReference>
<evidence type="ECO:0000313" key="3">
    <source>
        <dbReference type="Proteomes" id="UP000516437"/>
    </source>
</evidence>
<reference evidence="1" key="1">
    <citation type="submission" date="2018-07" db="EMBL/GenBank/DDBJ databases">
        <authorList>
            <person name="Gao Z.-S."/>
            <person name="Jia H.-M."/>
            <person name="Jia H.-J."/>
            <person name="Cai Q.-L."/>
            <person name="Wang Y."/>
            <person name="Zhao H.-B."/>
        </authorList>
    </citation>
    <scope>NUCLEOTIDE SEQUENCE</scope>
    <source>
        <tissue evidence="1">Leaves</tissue>
    </source>
</reference>
<sequence length="117" mass="13162">METGSSTFLSNRDLFEALESSILWMKEKMAETTTSMAHMQGAITSVTNATEENMKAVEGMRQDLEENRMGATAYNPQGWKKSSPLMGEKLTILSPQGESLDQGNHLDWLDVWRMSTR</sequence>
<dbReference type="EMBL" id="RXIC02000499">
    <property type="protein sequence ID" value="KAB1199083.1"/>
    <property type="molecule type" value="Genomic_DNA"/>
</dbReference>
<evidence type="ECO:0000313" key="1">
    <source>
        <dbReference type="EMBL" id="KAB1199065.1"/>
    </source>
</evidence>
<protein>
    <submittedName>
        <fullName evidence="1">Uncharacterized protein</fullName>
    </submittedName>
</protein>
<organism evidence="1 3">
    <name type="scientific">Morella rubra</name>
    <name type="common">Chinese bayberry</name>
    <dbReference type="NCBI Taxonomy" id="262757"/>
    <lineage>
        <taxon>Eukaryota</taxon>
        <taxon>Viridiplantae</taxon>
        <taxon>Streptophyta</taxon>
        <taxon>Embryophyta</taxon>
        <taxon>Tracheophyta</taxon>
        <taxon>Spermatophyta</taxon>
        <taxon>Magnoliopsida</taxon>
        <taxon>eudicotyledons</taxon>
        <taxon>Gunneridae</taxon>
        <taxon>Pentapetalae</taxon>
        <taxon>rosids</taxon>
        <taxon>fabids</taxon>
        <taxon>Fagales</taxon>
        <taxon>Myricaceae</taxon>
        <taxon>Morella</taxon>
    </lineage>
</organism>
<keyword evidence="3" id="KW-1185">Reference proteome</keyword>
<dbReference type="EMBL" id="RXIC02000500">
    <property type="protein sequence ID" value="KAB1199065.1"/>
    <property type="molecule type" value="Genomic_DNA"/>
</dbReference>
<reference evidence="1" key="3">
    <citation type="submission" date="2019-09" db="EMBL/GenBank/DDBJ databases">
        <authorList>
            <person name="Gao Z."/>
        </authorList>
    </citation>
    <scope>NUCLEOTIDE SEQUENCE</scope>
    <source>
        <tissue evidence="1">Leaves</tissue>
    </source>
</reference>
<reference evidence="1 3" key="2">
    <citation type="journal article" date="2019" name="Plant Biotechnol. J.">
        <title>The red bayberry genome and genetic basis of sex determination.</title>
        <authorList>
            <person name="Jia H.M."/>
            <person name="Jia H.J."/>
            <person name="Cai Q.L."/>
            <person name="Wang Y."/>
            <person name="Zhao H.B."/>
            <person name="Yang W.F."/>
            <person name="Wang G.Y."/>
            <person name="Li Y.H."/>
            <person name="Zhan D.L."/>
            <person name="Shen Y.T."/>
            <person name="Niu Q.F."/>
            <person name="Chang L."/>
            <person name="Qiu J."/>
            <person name="Zhao L."/>
            <person name="Xie H.B."/>
            <person name="Fu W.Y."/>
            <person name="Jin J."/>
            <person name="Li X.W."/>
            <person name="Jiao Y."/>
            <person name="Zhou C.C."/>
            <person name="Tu T."/>
            <person name="Chai C.Y."/>
            <person name="Gao J.L."/>
            <person name="Fan L.J."/>
            <person name="van de Weg E."/>
            <person name="Wang J.Y."/>
            <person name="Gao Z.S."/>
        </authorList>
    </citation>
    <scope>NUCLEOTIDE SEQUENCE [LARGE SCALE GENOMIC DNA]</scope>
    <source>
        <tissue evidence="1">Leaves</tissue>
    </source>
</reference>
<gene>
    <name evidence="2" type="ORF">CJ030_MR0G027759</name>
    <name evidence="1" type="ORF">CJ030_MR0G027777</name>
</gene>
<name>A0A6A1UEJ7_9ROSI</name>
<evidence type="ECO:0000313" key="2">
    <source>
        <dbReference type="EMBL" id="KAB1199083.1"/>
    </source>
</evidence>
<dbReference type="AlphaFoldDB" id="A0A6A1UEJ7"/>
<comment type="caution">
    <text evidence="1">The sequence shown here is derived from an EMBL/GenBank/DDBJ whole genome shotgun (WGS) entry which is preliminary data.</text>
</comment>